<dbReference type="ProteomicsDB" id="324568"/>
<evidence type="ECO:0000313" key="2">
    <source>
        <dbReference type="MGI" id="MGI:105121"/>
    </source>
</evidence>
<dbReference type="MGI" id="MGI:105121">
    <property type="gene designation" value="Atf6b"/>
</dbReference>
<dbReference type="AGR" id="MGI:105121"/>
<dbReference type="Ensembl" id="ENSMUST00000174519.2">
    <property type="protein sequence ID" value="ENSMUSP00000133558.3"/>
    <property type="gene ID" value="ENSMUSG00000015461.16"/>
</dbReference>
<organism evidence="1 3">
    <name type="scientific">Mus musculus</name>
    <name type="common">Mouse</name>
    <dbReference type="NCBI Taxonomy" id="10090"/>
    <lineage>
        <taxon>Eukaryota</taxon>
        <taxon>Metazoa</taxon>
        <taxon>Chordata</taxon>
        <taxon>Craniata</taxon>
        <taxon>Vertebrata</taxon>
        <taxon>Euteleostomi</taxon>
        <taxon>Mammalia</taxon>
        <taxon>Eutheria</taxon>
        <taxon>Euarchontoglires</taxon>
        <taxon>Glires</taxon>
        <taxon>Rodentia</taxon>
        <taxon>Myomorpha</taxon>
        <taxon>Muroidea</taxon>
        <taxon>Muridae</taxon>
        <taxon>Murinae</taxon>
        <taxon>Mus</taxon>
        <taxon>Mus</taxon>
    </lineage>
</organism>
<dbReference type="Proteomes" id="UP000000589">
    <property type="component" value="Chromosome 17"/>
</dbReference>
<protein>
    <submittedName>
        <fullName evidence="1">Activating transcription factor 6 beta</fullName>
    </submittedName>
</protein>
<gene>
    <name evidence="1 2" type="primary">Atf6b</name>
</gene>
<dbReference type="AlphaFoldDB" id="G3UX56"/>
<dbReference type="ExpressionAtlas" id="G3UX56">
    <property type="expression patterns" value="baseline and differential"/>
</dbReference>
<dbReference type="VEuPathDB" id="HostDB:ENSMUSG00000015461"/>
<accession>G3UX56</accession>
<evidence type="ECO:0000313" key="3">
    <source>
        <dbReference type="Proteomes" id="UP000000589"/>
    </source>
</evidence>
<reference evidence="1" key="4">
    <citation type="submission" date="2025-09" db="UniProtKB">
        <authorList>
            <consortium name="Ensembl"/>
        </authorList>
    </citation>
    <scope>IDENTIFICATION</scope>
    <source>
        <strain evidence="1">C57BL/6J</strain>
    </source>
</reference>
<name>G3UX56_MOUSE</name>
<reference evidence="1" key="3">
    <citation type="submission" date="2025-08" db="UniProtKB">
        <authorList>
            <consortium name="Ensembl"/>
        </authorList>
    </citation>
    <scope>IDENTIFICATION</scope>
    <source>
        <strain evidence="1">C57BL/6J</strain>
    </source>
</reference>
<dbReference type="HOGENOM" id="CLU_3368331_0_0_1"/>
<proteinExistence type="predicted"/>
<sequence length="35" mass="3841">MVGGGGKMAELMLLSEIADPTRFFTDNLLSPEDWV</sequence>
<evidence type="ECO:0000313" key="1">
    <source>
        <dbReference type="Ensembl" id="ENSMUSP00000133558.3"/>
    </source>
</evidence>
<reference evidence="1 3" key="1">
    <citation type="journal article" date="2009" name="PLoS Biol.">
        <title>Lineage-specific biology revealed by a finished genome assembly of the mouse.</title>
        <authorList>
            <consortium name="Mouse Genome Sequencing Consortium"/>
            <person name="Church D.M."/>
            <person name="Goodstadt L."/>
            <person name="Hillier L.W."/>
            <person name="Zody M.C."/>
            <person name="Goldstein S."/>
            <person name="She X."/>
            <person name="Bult C.J."/>
            <person name="Agarwala R."/>
            <person name="Cherry J.L."/>
            <person name="DiCuccio M."/>
            <person name="Hlavina W."/>
            <person name="Kapustin Y."/>
            <person name="Meric P."/>
            <person name="Maglott D."/>
            <person name="Birtle Z."/>
            <person name="Marques A.C."/>
            <person name="Graves T."/>
            <person name="Zhou S."/>
            <person name="Teague B."/>
            <person name="Potamousis K."/>
            <person name="Churas C."/>
            <person name="Place M."/>
            <person name="Herschleb J."/>
            <person name="Runnheim R."/>
            <person name="Forrest D."/>
            <person name="Amos-Landgraf J."/>
            <person name="Schwartz D.C."/>
            <person name="Cheng Z."/>
            <person name="Lindblad-Toh K."/>
            <person name="Eichler E.E."/>
            <person name="Ponting C.P."/>
        </authorList>
    </citation>
    <scope>NUCLEOTIDE SEQUENCE [LARGE SCALE GENOMIC DNA]</scope>
    <source>
        <strain evidence="1 3">C57BL/6J</strain>
    </source>
</reference>
<dbReference type="Bgee" id="ENSMUSG00000015461">
    <property type="expression patterns" value="Expressed in embryonic brain and 255 other cell types or tissues"/>
</dbReference>
<dbReference type="GeneTree" id="ENSGT00940000160798"/>
<dbReference type="PeptideAtlas" id="G3UX56"/>
<dbReference type="Antibodypedia" id="49313">
    <property type="antibodies" value="212 antibodies from 28 providers"/>
</dbReference>
<reference evidence="1 3" key="2">
    <citation type="journal article" date="2011" name="PLoS Biol.">
        <title>Modernizing reference genome assemblies.</title>
        <authorList>
            <person name="Church D.M."/>
            <person name="Schneider V.A."/>
            <person name="Graves T."/>
            <person name="Auger K."/>
            <person name="Cunningham F."/>
            <person name="Bouk N."/>
            <person name="Chen H.C."/>
            <person name="Agarwala R."/>
            <person name="McLaren W.M."/>
            <person name="Ritchie G.R."/>
            <person name="Albracht D."/>
            <person name="Kremitzki M."/>
            <person name="Rock S."/>
            <person name="Kotkiewicz H."/>
            <person name="Kremitzki C."/>
            <person name="Wollam A."/>
            <person name="Trani L."/>
            <person name="Fulton L."/>
            <person name="Fulton R."/>
            <person name="Matthews L."/>
            <person name="Whitehead S."/>
            <person name="Chow W."/>
            <person name="Torrance J."/>
            <person name="Dunn M."/>
            <person name="Harden G."/>
            <person name="Threadgold G."/>
            <person name="Wood J."/>
            <person name="Collins J."/>
            <person name="Heath P."/>
            <person name="Griffiths G."/>
            <person name="Pelan S."/>
            <person name="Grafham D."/>
            <person name="Eichler E.E."/>
            <person name="Weinstock G."/>
            <person name="Mardis E.R."/>
            <person name="Wilson R.K."/>
            <person name="Howe K."/>
            <person name="Flicek P."/>
            <person name="Hubbard T."/>
        </authorList>
    </citation>
    <scope>NUCLEOTIDE SEQUENCE [LARGE SCALE GENOMIC DNA]</scope>
    <source>
        <strain evidence="1 3">C57BL/6J</strain>
    </source>
</reference>
<keyword evidence="3" id="KW-1185">Reference proteome</keyword>